<sequence>MKATKPCGISSAPGAACERLHAQARTYLSAQKGLDDALSLAAGAAVPSSHQIALQEIVEAVRISKERAERLECVIEEFVPAWSLAPIVRACRHNVVWI</sequence>
<organism evidence="1">
    <name type="scientific">Rhizobium loti</name>
    <name type="common">Mesorhizobium loti</name>
    <dbReference type="NCBI Taxonomy" id="381"/>
    <lineage>
        <taxon>Bacteria</taxon>
        <taxon>Pseudomonadati</taxon>
        <taxon>Pseudomonadota</taxon>
        <taxon>Alphaproteobacteria</taxon>
        <taxon>Hyphomicrobiales</taxon>
        <taxon>Phyllobacteriaceae</taxon>
        <taxon>Mesorhizobium</taxon>
    </lineage>
</organism>
<protein>
    <submittedName>
        <fullName evidence="1">Truncated transposase</fullName>
    </submittedName>
</protein>
<name>M5ALP0_RHILI</name>
<proteinExistence type="predicted"/>
<reference evidence="1" key="2">
    <citation type="journal article" date="2013" name="Microbes Environ.">
        <title>Commonalities and Differences among Symbiosis Islands of Three Mesorhizobium loti Strains.</title>
        <authorList>
            <person name="Kasai-Maita H."/>
            <person name="Hirakawa H."/>
            <person name="Nakamura Y."/>
            <person name="Kaneko T."/>
            <person name="Miki K."/>
            <person name="Maruya J."/>
            <person name="Okazaki S."/>
            <person name="Tabata S."/>
            <person name="Saeki K."/>
            <person name="Sato S."/>
        </authorList>
    </citation>
    <scope>NUCLEOTIDE SEQUENCE</scope>
    <source>
        <strain evidence="1">NZP2037</strain>
    </source>
</reference>
<evidence type="ECO:0000313" key="1">
    <source>
        <dbReference type="EMBL" id="BAN09714.1"/>
    </source>
</evidence>
<reference evidence="1" key="1">
    <citation type="submission" date="2012-10" db="EMBL/GenBank/DDBJ databases">
        <authorList>
            <person name="Maita H."/>
            <person name="Sato S."/>
        </authorList>
    </citation>
    <scope>NUCLEOTIDE SEQUENCE</scope>
    <source>
        <strain evidence="1">NZP2037</strain>
    </source>
</reference>
<dbReference type="EMBL" id="AP012557">
    <property type="protein sequence ID" value="BAN09714.1"/>
    <property type="molecule type" value="Genomic_DNA"/>
</dbReference>
<accession>M5ALP0</accession>
<dbReference type="AlphaFoldDB" id="M5ALP0"/>